<feature type="transmembrane region" description="Helical" evidence="1">
    <location>
        <begin position="927"/>
        <end position="951"/>
    </location>
</feature>
<keyword evidence="1" id="KW-0812">Transmembrane</keyword>
<comment type="caution">
    <text evidence="2">The sequence shown here is derived from an EMBL/GenBank/DDBJ whole genome shotgun (WGS) entry which is preliminary data.</text>
</comment>
<dbReference type="RefSeq" id="WP_156997262.1">
    <property type="nucleotide sequence ID" value="NZ_JAMZDY010000001.1"/>
</dbReference>
<sequence length="1015" mass="99857">MGATSTAVARANAHRGVFASIGAVVLVLAFLGTAVVDSLANASHAALADGLASATGTDGAARWQIRMAADADAQAEAAASVLDRMLVPNGAVWSRSVQTAPVDASSGETAFDAVLLADPSAEGRAELVDGAWPEDANGTADAGTGAGAGAPAGTVATAVQAEAARELGLDLGDVIVLGGAEPVRLLVVGTWEPTDPSDPAWFAAPIVSAGVLEEGAGPFLVADDADLAGLPAAVVVRWTATPGPDAMTPERVADLRAALPNVEPALRAQDGIGADGLGASGALIATLDRLLAGLTTVRAIAPLSVLLIVVAGFAALDRLAALLTAARRGETLLLRARGASAPRIARTAAGEAVAVAGPAAILGVAFAETALSAVRPGGPGTWPVAGGVAAACLLGAVALLGGRAWWDATRPMLRGSGDEVGRIPRAAAAGGVLLVVVAAAVSLWQFRLYGSPLVVNASGVLEVDPIAVLAPMLVLVALALLGNGLVSPVAAALERLAAARPGLVPALPMRQLARRGGLYASASLMTMLGVGALTLAATFAGSWQAFDRAASAVEVGGDVRVAYAARTVVHDADPLALDDPFAGLGPVEASLPVFSGEARIGSDPATLIALPASDAARLGPALAAATADLPPVGAIDLPAGASTIDVAVRLSAAEGTPGEVAVSAWVLGSGGEASRLPAGSIQVGAGVGIAQVELPDVAGLRLLGFDASLAQSRGGEVTVQFGAVSIDGSPAASALQVDGETRLAPDRPVGRVAVGGEESDPVPVVLGAALAGRIEAGPGDALAFRILTGGADIDAIVADVVPAVPGAGGMGLLADLAEISAAAFADGSGVPAYTERWLATQEPAEVADGIREDPSVALTASTRSDASSAPLLGPAVSALWAGAAAALLFAAVALAALTTALARARFGEVVVLRALGMPARMQGRARLAELAVSLVTAALVGIVIGALTAVATVRDLARAAVAGAPGALPVDLALDVLPWVVGLVAFLGISTAIGAAAAASVRRLAATHGIREEER</sequence>
<feature type="transmembrane region" description="Helical" evidence="1">
    <location>
        <begin position="518"/>
        <end position="543"/>
    </location>
</feature>
<evidence type="ECO:0008006" key="4">
    <source>
        <dbReference type="Google" id="ProtNLM"/>
    </source>
</evidence>
<protein>
    <recommendedName>
        <fullName evidence="4">FtsX-like permease family protein</fullName>
    </recommendedName>
</protein>
<feature type="transmembrane region" description="Helical" evidence="1">
    <location>
        <begin position="976"/>
        <end position="1001"/>
    </location>
</feature>
<organism evidence="2 3">
    <name type="scientific">Agromyces terreus</name>
    <dbReference type="NCBI Taxonomy" id="424795"/>
    <lineage>
        <taxon>Bacteria</taxon>
        <taxon>Bacillati</taxon>
        <taxon>Actinomycetota</taxon>
        <taxon>Actinomycetes</taxon>
        <taxon>Micrococcales</taxon>
        <taxon>Microbacteriaceae</taxon>
        <taxon>Agromyces</taxon>
    </lineage>
</organism>
<keyword evidence="1" id="KW-0472">Membrane</keyword>
<feature type="transmembrane region" description="Helical" evidence="1">
    <location>
        <begin position="466"/>
        <end position="486"/>
    </location>
</feature>
<reference evidence="2" key="1">
    <citation type="submission" date="2022-06" db="EMBL/GenBank/DDBJ databases">
        <title>Sequencing the genomes of 1000 actinobacteria strains.</title>
        <authorList>
            <person name="Klenk H.-P."/>
        </authorList>
    </citation>
    <scope>NUCLEOTIDE SEQUENCE</scope>
    <source>
        <strain evidence="2">DSM 22016</strain>
    </source>
</reference>
<dbReference type="AlphaFoldDB" id="A0A9X2GY07"/>
<feature type="transmembrane region" description="Helical" evidence="1">
    <location>
        <begin position="387"/>
        <end position="406"/>
    </location>
</feature>
<feature type="transmembrane region" description="Helical" evidence="1">
    <location>
        <begin position="426"/>
        <end position="446"/>
    </location>
</feature>
<keyword evidence="1" id="KW-1133">Transmembrane helix</keyword>
<evidence type="ECO:0000313" key="3">
    <source>
        <dbReference type="Proteomes" id="UP001139722"/>
    </source>
</evidence>
<feature type="transmembrane region" description="Helical" evidence="1">
    <location>
        <begin position="299"/>
        <end position="323"/>
    </location>
</feature>
<evidence type="ECO:0000313" key="2">
    <source>
        <dbReference type="EMBL" id="MCP2369418.1"/>
    </source>
</evidence>
<dbReference type="OrthoDB" id="3719151at2"/>
<feature type="transmembrane region" description="Helical" evidence="1">
    <location>
        <begin position="344"/>
        <end position="367"/>
    </location>
</feature>
<accession>A0A9X2GY07</accession>
<gene>
    <name evidence="2" type="ORF">BJ978_000094</name>
</gene>
<name>A0A9X2GY07_9MICO</name>
<evidence type="ECO:0000256" key="1">
    <source>
        <dbReference type="SAM" id="Phobius"/>
    </source>
</evidence>
<dbReference type="Proteomes" id="UP001139722">
    <property type="component" value="Unassembled WGS sequence"/>
</dbReference>
<proteinExistence type="predicted"/>
<keyword evidence="3" id="KW-1185">Reference proteome</keyword>
<dbReference type="EMBL" id="JAMZDY010000001">
    <property type="protein sequence ID" value="MCP2369418.1"/>
    <property type="molecule type" value="Genomic_DNA"/>
</dbReference>
<feature type="transmembrane region" description="Helical" evidence="1">
    <location>
        <begin position="878"/>
        <end position="906"/>
    </location>
</feature>